<name>A0A5N7MWS3_9HYPH</name>
<evidence type="ECO:0000313" key="2">
    <source>
        <dbReference type="Proteomes" id="UP000403266"/>
    </source>
</evidence>
<dbReference type="RefSeq" id="WP_152718560.1">
    <property type="nucleotide sequence ID" value="NZ_VOSJ01000719.1"/>
</dbReference>
<organism evidence="1 2">
    <name type="scientific">Microvirga tunisiensis</name>
    <dbReference type="NCBI Taxonomy" id="2108360"/>
    <lineage>
        <taxon>Bacteria</taxon>
        <taxon>Pseudomonadati</taxon>
        <taxon>Pseudomonadota</taxon>
        <taxon>Alphaproteobacteria</taxon>
        <taxon>Hyphomicrobiales</taxon>
        <taxon>Methylobacteriaceae</taxon>
        <taxon>Microvirga</taxon>
    </lineage>
</organism>
<keyword evidence="2" id="KW-1185">Reference proteome</keyword>
<reference evidence="1 2" key="1">
    <citation type="journal article" date="2019" name="Syst. Appl. Microbiol.">
        <title>Microvirga tunisiensis sp. nov., a root nodule symbiotic bacterium isolated from Lupinus micranthus and L. luteus grown in Northern Tunisia.</title>
        <authorList>
            <person name="Msaddak A."/>
            <person name="Rejili M."/>
            <person name="Duran D."/>
            <person name="Mars M."/>
            <person name="Palacios J.M."/>
            <person name="Ruiz-Argueso T."/>
            <person name="Rey L."/>
            <person name="Imperial J."/>
        </authorList>
    </citation>
    <scope>NUCLEOTIDE SEQUENCE [LARGE SCALE GENOMIC DNA]</scope>
    <source>
        <strain evidence="1 2">Lmie10</strain>
    </source>
</reference>
<comment type="caution">
    <text evidence="1">The sequence shown here is derived from an EMBL/GenBank/DDBJ whole genome shotgun (WGS) entry which is preliminary data.</text>
</comment>
<proteinExistence type="predicted"/>
<gene>
    <name evidence="1" type="ORF">FS320_42720</name>
</gene>
<evidence type="ECO:0000313" key="1">
    <source>
        <dbReference type="EMBL" id="MPR31401.1"/>
    </source>
</evidence>
<dbReference type="AlphaFoldDB" id="A0A5N7MWS3"/>
<dbReference type="Proteomes" id="UP000403266">
    <property type="component" value="Unassembled WGS sequence"/>
</dbReference>
<protein>
    <submittedName>
        <fullName evidence="1">Uncharacterized protein</fullName>
    </submittedName>
</protein>
<sequence length="73" mass="8411">MMFIIEFFRVRGTDEAHAILDRVEHDATDLEDVKVRALSLFETLDMPQKPDAVRILDHTGEEVFVWGPERPSA</sequence>
<accession>A0A5N7MWS3</accession>
<dbReference type="OrthoDB" id="8020285at2"/>
<dbReference type="EMBL" id="VOSK01000672">
    <property type="protein sequence ID" value="MPR31401.1"/>
    <property type="molecule type" value="Genomic_DNA"/>
</dbReference>